<organism evidence="2 3">
    <name type="scientific">Trichomonas vaginalis (strain ATCC PRA-98 / G3)</name>
    <dbReference type="NCBI Taxonomy" id="412133"/>
    <lineage>
        <taxon>Eukaryota</taxon>
        <taxon>Metamonada</taxon>
        <taxon>Parabasalia</taxon>
        <taxon>Trichomonadida</taxon>
        <taxon>Trichomonadidae</taxon>
        <taxon>Trichomonas</taxon>
    </lineage>
</organism>
<keyword evidence="3" id="KW-1185">Reference proteome</keyword>
<accession>A2EGS4</accession>
<dbReference type="InParanoid" id="A2EGS4"/>
<reference evidence="2" key="1">
    <citation type="submission" date="2006-10" db="EMBL/GenBank/DDBJ databases">
        <authorList>
            <person name="Amadeo P."/>
            <person name="Zhao Q."/>
            <person name="Wortman J."/>
            <person name="Fraser-Liggett C."/>
            <person name="Carlton J."/>
        </authorList>
    </citation>
    <scope>NUCLEOTIDE SEQUENCE</scope>
    <source>
        <strain evidence="2">G3</strain>
    </source>
</reference>
<evidence type="ECO:0000313" key="3">
    <source>
        <dbReference type="Proteomes" id="UP000001542"/>
    </source>
</evidence>
<protein>
    <submittedName>
        <fullName evidence="2">Uncharacterized protein</fullName>
    </submittedName>
</protein>
<evidence type="ECO:0000313" key="2">
    <source>
        <dbReference type="EMBL" id="EAY08162.1"/>
    </source>
</evidence>
<dbReference type="VEuPathDB" id="TrichDB:TVAG_302490"/>
<proteinExistence type="predicted"/>
<dbReference type="Proteomes" id="UP000001542">
    <property type="component" value="Unassembled WGS sequence"/>
</dbReference>
<keyword evidence="1" id="KW-0812">Transmembrane</keyword>
<keyword evidence="1" id="KW-0472">Membrane</keyword>
<reference evidence="2" key="2">
    <citation type="journal article" date="2007" name="Science">
        <title>Draft genome sequence of the sexually transmitted pathogen Trichomonas vaginalis.</title>
        <authorList>
            <person name="Carlton J.M."/>
            <person name="Hirt R.P."/>
            <person name="Silva J.C."/>
            <person name="Delcher A.L."/>
            <person name="Schatz M."/>
            <person name="Zhao Q."/>
            <person name="Wortman J.R."/>
            <person name="Bidwell S.L."/>
            <person name="Alsmark U.C.M."/>
            <person name="Besteiro S."/>
            <person name="Sicheritz-Ponten T."/>
            <person name="Noel C.J."/>
            <person name="Dacks J.B."/>
            <person name="Foster P.G."/>
            <person name="Simillion C."/>
            <person name="Van de Peer Y."/>
            <person name="Miranda-Saavedra D."/>
            <person name="Barton G.J."/>
            <person name="Westrop G.D."/>
            <person name="Mueller S."/>
            <person name="Dessi D."/>
            <person name="Fiori P.L."/>
            <person name="Ren Q."/>
            <person name="Paulsen I."/>
            <person name="Zhang H."/>
            <person name="Bastida-Corcuera F.D."/>
            <person name="Simoes-Barbosa A."/>
            <person name="Brown M.T."/>
            <person name="Hayes R.D."/>
            <person name="Mukherjee M."/>
            <person name="Okumura C.Y."/>
            <person name="Schneider R."/>
            <person name="Smith A.J."/>
            <person name="Vanacova S."/>
            <person name="Villalvazo M."/>
            <person name="Haas B.J."/>
            <person name="Pertea M."/>
            <person name="Feldblyum T.V."/>
            <person name="Utterback T.R."/>
            <person name="Shu C.L."/>
            <person name="Osoegawa K."/>
            <person name="de Jong P.J."/>
            <person name="Hrdy I."/>
            <person name="Horvathova L."/>
            <person name="Zubacova Z."/>
            <person name="Dolezal P."/>
            <person name="Malik S.B."/>
            <person name="Logsdon J.M. Jr."/>
            <person name="Henze K."/>
            <person name="Gupta A."/>
            <person name="Wang C.C."/>
            <person name="Dunne R.L."/>
            <person name="Upcroft J.A."/>
            <person name="Upcroft P."/>
            <person name="White O."/>
            <person name="Salzberg S.L."/>
            <person name="Tang P."/>
            <person name="Chiu C.-H."/>
            <person name="Lee Y.-S."/>
            <person name="Embley T.M."/>
            <person name="Coombs G.H."/>
            <person name="Mottram J.C."/>
            <person name="Tachezy J."/>
            <person name="Fraser-Liggett C.M."/>
            <person name="Johnson P.J."/>
        </authorList>
    </citation>
    <scope>NUCLEOTIDE SEQUENCE [LARGE SCALE GENOMIC DNA]</scope>
    <source>
        <strain evidence="2">G3</strain>
    </source>
</reference>
<dbReference type="VEuPathDB" id="TrichDB:TVAGG3_0172800"/>
<dbReference type="EMBL" id="DS113384">
    <property type="protein sequence ID" value="EAY08162.1"/>
    <property type="molecule type" value="Genomic_DNA"/>
</dbReference>
<dbReference type="AlphaFoldDB" id="A2EGS4"/>
<name>A2EGS4_TRIV3</name>
<sequence>MVTTDSYIDETIEEGKGTKIYVFENNNTKQYRTWSDYQTTSDYSSHSIVKYSKRSGSTKFASKFAKFIITVGNYPKVYSKDDKGIEVVTLKTSFPLWAIILIVAIIVIIGCILCCVCCTCCCCNACCASCFACCCAPSVSSPEDAKAAEV</sequence>
<feature type="transmembrane region" description="Helical" evidence="1">
    <location>
        <begin position="94"/>
        <end position="113"/>
    </location>
</feature>
<dbReference type="KEGG" id="tva:4766060"/>
<evidence type="ECO:0000256" key="1">
    <source>
        <dbReference type="SAM" id="Phobius"/>
    </source>
</evidence>
<dbReference type="RefSeq" id="XP_001320385.1">
    <property type="nucleotide sequence ID" value="XM_001320350.1"/>
</dbReference>
<keyword evidence="1" id="KW-1133">Transmembrane helix</keyword>
<gene>
    <name evidence="2" type="ORF">TVAG_302490</name>
</gene>